<protein>
    <recommendedName>
        <fullName evidence="3">Replication initiation protein</fullName>
    </recommendedName>
</protein>
<dbReference type="RefSeq" id="WP_144750292.1">
    <property type="nucleotide sequence ID" value="NZ_VMNW02000019.1"/>
</dbReference>
<gene>
    <name evidence="1" type="ORF">FPZ12_015820</name>
</gene>
<dbReference type="Pfam" id="PF20199">
    <property type="entry name" value="RepSA"/>
    <property type="match status" value="1"/>
</dbReference>
<dbReference type="AlphaFoldDB" id="A0A5N0V733"/>
<proteinExistence type="predicted"/>
<dbReference type="Proteomes" id="UP000319769">
    <property type="component" value="Unassembled WGS sequence"/>
</dbReference>
<sequence>MTTTQLVREATARAAQHGYSWWLSHVMPAAACSRPVRLRVEATWDDGTTERVTDDMPDGVLYVACKNRRASVCPACAETYRADTYQLVKAGLVGGKGVPTTVTDHPCFFVTLTAPAFGPVHTRVAGANGQVRPCRPRRFALLCPHGRSTECRVRHAEDDSCVGEPICRDCYDYDTQAVWNFHAGELWRRTTITLNRYIRAAAKDRGVKVRLSFAKVAEYQRRGTVHFHALIRFDGLNPDDPDTIVAPDASITPELLSSLIDTAATVTRFTTASHPRHRTGWTLAWGKQTDIRRVRLAAGDHDDHGALTTAAVAAYLAKYATKATEAAGHVSRKLTQQTANIYADQDTHQARQLTACWSLGQRPWYYTSTTQREAWDEGWGKLQKWAHMLGFGGHFSTKSRRYSTTLTALRAVRRAFRLGEAADHPDPGMPSDADAPGDESAVTLNWLFDGVGWLTIGDAALANTAAAKARERRLTAREEVEHAIGHLGGERTENLCGS</sequence>
<dbReference type="InterPro" id="IPR046828">
    <property type="entry name" value="RepSA"/>
</dbReference>
<evidence type="ECO:0008006" key="3">
    <source>
        <dbReference type="Google" id="ProtNLM"/>
    </source>
</evidence>
<reference evidence="1" key="1">
    <citation type="submission" date="2019-09" db="EMBL/GenBank/DDBJ databases">
        <authorList>
            <person name="Teo W.F.A."/>
            <person name="Duangmal K."/>
        </authorList>
    </citation>
    <scope>NUCLEOTIDE SEQUENCE [LARGE SCALE GENOMIC DNA]</scope>
    <source>
        <strain evidence="1">K81G1</strain>
    </source>
</reference>
<name>A0A5N0V733_9PSEU</name>
<dbReference type="EMBL" id="VMNW02000019">
    <property type="protein sequence ID" value="KAA9160880.1"/>
    <property type="molecule type" value="Genomic_DNA"/>
</dbReference>
<comment type="caution">
    <text evidence="1">The sequence shown here is derived from an EMBL/GenBank/DDBJ whole genome shotgun (WGS) entry which is preliminary data.</text>
</comment>
<keyword evidence="2" id="KW-1185">Reference proteome</keyword>
<evidence type="ECO:0000313" key="2">
    <source>
        <dbReference type="Proteomes" id="UP000319769"/>
    </source>
</evidence>
<organism evidence="1 2">
    <name type="scientific">Amycolatopsis acidicola</name>
    <dbReference type="NCBI Taxonomy" id="2596893"/>
    <lineage>
        <taxon>Bacteria</taxon>
        <taxon>Bacillati</taxon>
        <taxon>Actinomycetota</taxon>
        <taxon>Actinomycetes</taxon>
        <taxon>Pseudonocardiales</taxon>
        <taxon>Pseudonocardiaceae</taxon>
        <taxon>Amycolatopsis</taxon>
    </lineage>
</organism>
<evidence type="ECO:0000313" key="1">
    <source>
        <dbReference type="EMBL" id="KAA9160880.1"/>
    </source>
</evidence>
<accession>A0A5N0V733</accession>
<dbReference type="OrthoDB" id="3203793at2"/>